<dbReference type="SUPFAM" id="SSF47384">
    <property type="entry name" value="Homodimeric domain of signal transducing histidine kinase"/>
    <property type="match status" value="1"/>
</dbReference>
<keyword evidence="8" id="KW-0472">Membrane</keyword>
<dbReference type="PROSITE" id="PS50005">
    <property type="entry name" value="TPR"/>
    <property type="match status" value="2"/>
</dbReference>
<keyword evidence="5" id="KW-0902">Two-component regulatory system</keyword>
<dbReference type="SMART" id="SM00387">
    <property type="entry name" value="HATPase_c"/>
    <property type="match status" value="1"/>
</dbReference>
<dbReference type="PROSITE" id="PS50109">
    <property type="entry name" value="HIS_KIN"/>
    <property type="match status" value="1"/>
</dbReference>
<reference evidence="11" key="1">
    <citation type="journal article" date="2019" name="Int. J. Syst. Evol. Microbiol.">
        <title>The Global Catalogue of Microorganisms (GCM) 10K type strain sequencing project: providing services to taxonomists for standard genome sequencing and annotation.</title>
        <authorList>
            <consortium name="The Broad Institute Genomics Platform"/>
            <consortium name="The Broad Institute Genome Sequencing Center for Infectious Disease"/>
            <person name="Wu L."/>
            <person name="Ma J."/>
        </authorList>
    </citation>
    <scope>NUCLEOTIDE SEQUENCE [LARGE SCALE GENOMIC DNA]</scope>
    <source>
        <strain evidence="11">KACC 12602</strain>
    </source>
</reference>
<evidence type="ECO:0000256" key="1">
    <source>
        <dbReference type="ARBA" id="ARBA00000085"/>
    </source>
</evidence>
<keyword evidence="8" id="KW-0812">Transmembrane</keyword>
<gene>
    <name evidence="10" type="ORF">ACFPIB_15330</name>
</gene>
<evidence type="ECO:0000256" key="7">
    <source>
        <dbReference type="SAM" id="Coils"/>
    </source>
</evidence>
<keyword evidence="11" id="KW-1185">Reference proteome</keyword>
<accession>A0ABW0EC87</accession>
<name>A0ABW0EC87_9BACT</name>
<feature type="domain" description="Histidine kinase" evidence="9">
    <location>
        <begin position="397"/>
        <end position="612"/>
    </location>
</feature>
<dbReference type="Gene3D" id="3.30.565.10">
    <property type="entry name" value="Histidine kinase-like ATPase, C-terminal domain"/>
    <property type="match status" value="1"/>
</dbReference>
<evidence type="ECO:0000256" key="4">
    <source>
        <dbReference type="ARBA" id="ARBA00022777"/>
    </source>
</evidence>
<evidence type="ECO:0000259" key="9">
    <source>
        <dbReference type="PROSITE" id="PS50109"/>
    </source>
</evidence>
<dbReference type="SMART" id="SM00028">
    <property type="entry name" value="TPR"/>
    <property type="match status" value="6"/>
</dbReference>
<dbReference type="Pfam" id="PF13424">
    <property type="entry name" value="TPR_12"/>
    <property type="match status" value="1"/>
</dbReference>
<dbReference type="PANTHER" id="PTHR43711:SF1">
    <property type="entry name" value="HISTIDINE KINASE 1"/>
    <property type="match status" value="1"/>
</dbReference>
<dbReference type="Proteomes" id="UP001596161">
    <property type="component" value="Unassembled WGS sequence"/>
</dbReference>
<feature type="coiled-coil region" evidence="7">
    <location>
        <begin position="274"/>
        <end position="301"/>
    </location>
</feature>
<evidence type="ECO:0000256" key="6">
    <source>
        <dbReference type="PROSITE-ProRule" id="PRU00339"/>
    </source>
</evidence>
<feature type="repeat" description="TPR" evidence="6">
    <location>
        <begin position="79"/>
        <end position="112"/>
    </location>
</feature>
<evidence type="ECO:0000256" key="8">
    <source>
        <dbReference type="SAM" id="Phobius"/>
    </source>
</evidence>
<dbReference type="InterPro" id="IPR036890">
    <property type="entry name" value="HATPase_C_sf"/>
</dbReference>
<evidence type="ECO:0000313" key="11">
    <source>
        <dbReference type="Proteomes" id="UP001596161"/>
    </source>
</evidence>
<dbReference type="PANTHER" id="PTHR43711">
    <property type="entry name" value="TWO-COMPONENT HISTIDINE KINASE"/>
    <property type="match status" value="1"/>
</dbReference>
<keyword evidence="4" id="KW-0418">Kinase</keyword>
<dbReference type="InterPro" id="IPR003594">
    <property type="entry name" value="HATPase_dom"/>
</dbReference>
<feature type="transmembrane region" description="Helical" evidence="8">
    <location>
        <begin position="316"/>
        <end position="339"/>
    </location>
</feature>
<feature type="repeat" description="TPR" evidence="6">
    <location>
        <begin position="119"/>
        <end position="152"/>
    </location>
</feature>
<dbReference type="EC" id="2.7.13.3" evidence="2"/>
<dbReference type="PROSITE" id="PS50293">
    <property type="entry name" value="TPR_REGION"/>
    <property type="match status" value="1"/>
</dbReference>
<dbReference type="PRINTS" id="PR00344">
    <property type="entry name" value="BCTRLSENSOR"/>
</dbReference>
<dbReference type="InterPro" id="IPR005467">
    <property type="entry name" value="His_kinase_dom"/>
</dbReference>
<comment type="catalytic activity">
    <reaction evidence="1">
        <text>ATP + protein L-histidine = ADP + protein N-phospho-L-histidine.</text>
        <dbReference type="EC" id="2.7.13.3"/>
    </reaction>
</comment>
<keyword evidence="7" id="KW-0175">Coiled coil</keyword>
<comment type="caution">
    <text evidence="10">The sequence shown here is derived from an EMBL/GenBank/DDBJ whole genome shotgun (WGS) entry which is preliminary data.</text>
</comment>
<dbReference type="RefSeq" id="WP_378018346.1">
    <property type="nucleotide sequence ID" value="NZ_JBHSKT010000010.1"/>
</dbReference>
<keyword evidence="3" id="KW-0808">Transferase</keyword>
<dbReference type="InterPro" id="IPR011990">
    <property type="entry name" value="TPR-like_helical_dom_sf"/>
</dbReference>
<dbReference type="Pfam" id="PF02518">
    <property type="entry name" value="HATPase_c"/>
    <property type="match status" value="1"/>
</dbReference>
<evidence type="ECO:0000256" key="3">
    <source>
        <dbReference type="ARBA" id="ARBA00022679"/>
    </source>
</evidence>
<organism evidence="10 11">
    <name type="scientific">Adhaeribacter terreus</name>
    <dbReference type="NCBI Taxonomy" id="529703"/>
    <lineage>
        <taxon>Bacteria</taxon>
        <taxon>Pseudomonadati</taxon>
        <taxon>Bacteroidota</taxon>
        <taxon>Cytophagia</taxon>
        <taxon>Cytophagales</taxon>
        <taxon>Hymenobacteraceae</taxon>
        <taxon>Adhaeribacter</taxon>
    </lineage>
</organism>
<keyword evidence="8" id="KW-1133">Transmembrane helix</keyword>
<dbReference type="EMBL" id="JBHSKT010000010">
    <property type="protein sequence ID" value="MFC5271988.1"/>
    <property type="molecule type" value="Genomic_DNA"/>
</dbReference>
<dbReference type="InterPro" id="IPR036097">
    <property type="entry name" value="HisK_dim/P_sf"/>
</dbReference>
<dbReference type="SUPFAM" id="SSF48452">
    <property type="entry name" value="TPR-like"/>
    <property type="match status" value="1"/>
</dbReference>
<evidence type="ECO:0000256" key="5">
    <source>
        <dbReference type="ARBA" id="ARBA00023012"/>
    </source>
</evidence>
<sequence length="627" mass="71418">MLYCRLAENYFRIDPQEALAASKKAEEIARQLNMPLVRARALNTMGVANLILSDFDQAINSHYNALRIRKQMNDSLGMANSMLNIGNVYYKLNNPEKCLENYHNALAIATKLKDLKALSKIYNNIGSVYESEEDYANALAYFEKSIKMKEQLQDLNGLAVSLFHTGRVFILTNQTEKGLAYMHKALALEIQTSNNVSRVVTLRGLSEVYQSLNNFKQALKFAQQGYELAKTIQSKSEIMFALERLQEVYRASNDYEKAYKYLSLAAVYSDSLNNEQSLAQRNELEIKYDTQQKQLENLKLLSEKSIREKEFERRNLVQVLVILIAVLLFILALAFYFSWRRTKSNNKKLVEINGQIQLRNQEIQRQREELSGKSELLLKQRNELEKLNDFKNRIFSIIGHDLRSPFASLKNLFLIAQTSKMTESEIRTFFRLLDEKCDFANNLLDNVFLWASSQLSGLVINLEPIQVSDLVDENIRLLETAIEQKDLRITNNISDTILPLTEKERLNFVLRNLISNAVKFSYPGDAINIDAIETDYEIIISVTDSGQGIANEHLGKLFTAQRFTTNGTNNEKGTGLGLLLCKELLESINGKLSVQSQLGVGTTFTVKLPNKVTADKPVKMETHPALV</sequence>
<keyword evidence="6" id="KW-0802">TPR repeat</keyword>
<protein>
    <recommendedName>
        <fullName evidence="2">histidine kinase</fullName>
        <ecNumber evidence="2">2.7.13.3</ecNumber>
    </recommendedName>
</protein>
<dbReference type="Gene3D" id="1.10.287.130">
    <property type="match status" value="1"/>
</dbReference>
<dbReference type="SUPFAM" id="SSF55874">
    <property type="entry name" value="ATPase domain of HSP90 chaperone/DNA topoisomerase II/histidine kinase"/>
    <property type="match status" value="1"/>
</dbReference>
<evidence type="ECO:0000313" key="10">
    <source>
        <dbReference type="EMBL" id="MFC5271988.1"/>
    </source>
</evidence>
<dbReference type="InterPro" id="IPR019734">
    <property type="entry name" value="TPR_rpt"/>
</dbReference>
<dbReference type="Gene3D" id="1.25.40.10">
    <property type="entry name" value="Tetratricopeptide repeat domain"/>
    <property type="match status" value="1"/>
</dbReference>
<evidence type="ECO:0000256" key="2">
    <source>
        <dbReference type="ARBA" id="ARBA00012438"/>
    </source>
</evidence>
<dbReference type="InterPro" id="IPR004358">
    <property type="entry name" value="Sig_transdc_His_kin-like_C"/>
</dbReference>
<proteinExistence type="predicted"/>
<feature type="coiled-coil region" evidence="7">
    <location>
        <begin position="353"/>
        <end position="387"/>
    </location>
</feature>
<dbReference type="InterPro" id="IPR050736">
    <property type="entry name" value="Sensor_HK_Regulatory"/>
</dbReference>